<organism evidence="2 3">
    <name type="scientific">Orbilia ellipsospora</name>
    <dbReference type="NCBI Taxonomy" id="2528407"/>
    <lineage>
        <taxon>Eukaryota</taxon>
        <taxon>Fungi</taxon>
        <taxon>Dikarya</taxon>
        <taxon>Ascomycota</taxon>
        <taxon>Pezizomycotina</taxon>
        <taxon>Orbiliomycetes</taxon>
        <taxon>Orbiliales</taxon>
        <taxon>Orbiliaceae</taxon>
        <taxon>Orbilia</taxon>
    </lineage>
</organism>
<dbReference type="Proteomes" id="UP001365542">
    <property type="component" value="Unassembled WGS sequence"/>
</dbReference>
<name>A0AAV9XS25_9PEZI</name>
<comment type="caution">
    <text evidence="2">The sequence shown here is derived from an EMBL/GenBank/DDBJ whole genome shotgun (WGS) entry which is preliminary data.</text>
</comment>
<feature type="region of interest" description="Disordered" evidence="1">
    <location>
        <begin position="210"/>
        <end position="329"/>
    </location>
</feature>
<dbReference type="AlphaFoldDB" id="A0AAV9XS25"/>
<evidence type="ECO:0000313" key="2">
    <source>
        <dbReference type="EMBL" id="KAK6543742.1"/>
    </source>
</evidence>
<sequence>MATAYMPATQIPMMGQPTTTYEIDPITGQAYPTNCVSAPGQQIFLTSGHPVQLLPGSSGTGFPQLRFQNPAPNGYMHTPPNLLHMQYAGDIHAPHAPPAYAEMDPSRFQQQRSRRSSFSMNFPGQFNNIQAPQMSPSMDYAYVDSCMLCRINHPGPHPHGANMNMHEYPPMGGPMGGSMGGPMGGSMGGPRYMAMDDNMVTSNKMRSGGYGAGYERPMYDPMDGGYRGRRPEVWDSNRPRPPPSRSRQRSGSQGPGNRSGRLGLPFNNNSNPQVYEVHTDDDSDDENMSRGRSNNNYSTTNLHRGQSTTRGRSVSRPRGHAPSTNSYSM</sequence>
<dbReference type="EMBL" id="JAVHJO010000001">
    <property type="protein sequence ID" value="KAK6543742.1"/>
    <property type="molecule type" value="Genomic_DNA"/>
</dbReference>
<gene>
    <name evidence="2" type="ORF">TWF694_000476</name>
</gene>
<protein>
    <submittedName>
        <fullName evidence="2">Uncharacterized protein</fullName>
    </submittedName>
</protein>
<reference evidence="2 3" key="1">
    <citation type="submission" date="2019-10" db="EMBL/GenBank/DDBJ databases">
        <authorList>
            <person name="Palmer J.M."/>
        </authorList>
    </citation>
    <scope>NUCLEOTIDE SEQUENCE [LARGE SCALE GENOMIC DNA]</scope>
    <source>
        <strain evidence="2 3">TWF694</strain>
    </source>
</reference>
<accession>A0AAV9XS25</accession>
<evidence type="ECO:0000256" key="1">
    <source>
        <dbReference type="SAM" id="MobiDB-lite"/>
    </source>
</evidence>
<feature type="compositionally biased region" description="Basic and acidic residues" evidence="1">
    <location>
        <begin position="229"/>
        <end position="238"/>
    </location>
</feature>
<keyword evidence="3" id="KW-1185">Reference proteome</keyword>
<proteinExistence type="predicted"/>
<evidence type="ECO:0000313" key="3">
    <source>
        <dbReference type="Proteomes" id="UP001365542"/>
    </source>
</evidence>
<feature type="compositionally biased region" description="Polar residues" evidence="1">
    <location>
        <begin position="290"/>
        <end position="312"/>
    </location>
</feature>
<feature type="compositionally biased region" description="Low complexity" evidence="1">
    <location>
        <begin position="249"/>
        <end position="261"/>
    </location>
</feature>